<dbReference type="SUPFAM" id="SSF51735">
    <property type="entry name" value="NAD(P)-binding Rossmann-fold domains"/>
    <property type="match status" value="1"/>
</dbReference>
<evidence type="ECO:0000313" key="5">
    <source>
        <dbReference type="Proteomes" id="UP001448207"/>
    </source>
</evidence>
<dbReference type="InterPro" id="IPR050223">
    <property type="entry name" value="D-isomer_2-hydroxyacid_DH"/>
</dbReference>
<keyword evidence="2" id="KW-0560">Oxidoreductase</keyword>
<dbReference type="Pfam" id="PF02826">
    <property type="entry name" value="2-Hacid_dh_C"/>
    <property type="match status" value="1"/>
</dbReference>
<dbReference type="PROSITE" id="PS00065">
    <property type="entry name" value="D_2_HYDROXYACID_DH_1"/>
    <property type="match status" value="1"/>
</dbReference>
<protein>
    <submittedName>
        <fullName evidence="4">D-isomer specific 2-hydroxyacid dehydrogenase</fullName>
    </submittedName>
</protein>
<dbReference type="InterPro" id="IPR006140">
    <property type="entry name" value="D-isomer_DH_NAD-bd"/>
</dbReference>
<accession>A0ABR3AW95</accession>
<name>A0ABR3AW95_PHYBL</name>
<keyword evidence="5" id="KW-1185">Reference proteome</keyword>
<dbReference type="Proteomes" id="UP001448207">
    <property type="component" value="Unassembled WGS sequence"/>
</dbReference>
<dbReference type="Gene3D" id="3.40.50.720">
    <property type="entry name" value="NAD(P)-binding Rossmann-like Domain"/>
    <property type="match status" value="2"/>
</dbReference>
<evidence type="ECO:0000256" key="2">
    <source>
        <dbReference type="ARBA" id="ARBA00023002"/>
    </source>
</evidence>
<comment type="caution">
    <text evidence="4">The sequence shown here is derived from an EMBL/GenBank/DDBJ whole genome shotgun (WGS) entry which is preliminary data.</text>
</comment>
<evidence type="ECO:0000313" key="4">
    <source>
        <dbReference type="EMBL" id="KAL0083658.1"/>
    </source>
</evidence>
<evidence type="ECO:0000256" key="1">
    <source>
        <dbReference type="ARBA" id="ARBA00005854"/>
    </source>
</evidence>
<proteinExistence type="inferred from homology"/>
<feature type="domain" description="D-isomer specific 2-hydroxyacid dehydrogenase NAD-binding" evidence="3">
    <location>
        <begin position="19"/>
        <end position="193"/>
    </location>
</feature>
<evidence type="ECO:0000259" key="3">
    <source>
        <dbReference type="Pfam" id="PF02826"/>
    </source>
</evidence>
<dbReference type="PANTHER" id="PTHR10996:SF257">
    <property type="entry name" value="GLYOXYLATE REDUCTASE 1"/>
    <property type="match status" value="1"/>
</dbReference>
<dbReference type="PANTHER" id="PTHR10996">
    <property type="entry name" value="2-HYDROXYACID DEHYDROGENASE-RELATED"/>
    <property type="match status" value="1"/>
</dbReference>
<gene>
    <name evidence="4" type="ORF">J3Q64DRAFT_1139480</name>
</gene>
<reference evidence="4 5" key="1">
    <citation type="submission" date="2024-04" db="EMBL/GenBank/DDBJ databases">
        <title>Symmetric and asymmetric DNA N6-adenine methylation regulates different biological responses in Mucorales.</title>
        <authorList>
            <consortium name="Lawrence Berkeley National Laboratory"/>
            <person name="Lax C."/>
            <person name="Mondo S.J."/>
            <person name="Osorio-Concepcion M."/>
            <person name="Muszewska A."/>
            <person name="Corrochano-Luque M."/>
            <person name="Gutierrez G."/>
            <person name="Riley R."/>
            <person name="Lipzen A."/>
            <person name="Guo J."/>
            <person name="Hundley H."/>
            <person name="Amirebrahimi M."/>
            <person name="Ng V."/>
            <person name="Lorenzo-Gutierrez D."/>
            <person name="Binder U."/>
            <person name="Yang J."/>
            <person name="Song Y."/>
            <person name="Canovas D."/>
            <person name="Navarro E."/>
            <person name="Freitag M."/>
            <person name="Gabaldon T."/>
            <person name="Grigoriev I.V."/>
            <person name="Corrochano L.M."/>
            <person name="Nicolas F.E."/>
            <person name="Garre V."/>
        </authorList>
    </citation>
    <scope>NUCLEOTIDE SEQUENCE [LARGE SCALE GENOMIC DNA]</scope>
    <source>
        <strain evidence="4 5">L51</strain>
    </source>
</reference>
<sequence length="233" mass="25524">MVSNTPTAVDAATADIAVLLILSCCRNANQASENIRSGRWRHGMAMGIDPEGKTLGILGMGGIGKTIAKRMSGFEMKIIYHNRTRLDKKTEEKYNATWVDFETLLRTSDIISVSVPLNKDTTSLLSYREFTLMKDGVVLVNTARGKVICEDALVNALESGKVVSAGLDVFEGEPTVHPGLLAHSRSVIFPHIGTFTKESQKKMEMVALGNLEAALTRNTLITPISEHKKFFKN</sequence>
<dbReference type="InterPro" id="IPR036291">
    <property type="entry name" value="NAD(P)-bd_dom_sf"/>
</dbReference>
<dbReference type="EMBL" id="JBCLYO010000013">
    <property type="protein sequence ID" value="KAL0083658.1"/>
    <property type="molecule type" value="Genomic_DNA"/>
</dbReference>
<dbReference type="InterPro" id="IPR029752">
    <property type="entry name" value="D-isomer_DH_CS1"/>
</dbReference>
<comment type="similarity">
    <text evidence="1">Belongs to the D-isomer specific 2-hydroxyacid dehydrogenase family.</text>
</comment>
<organism evidence="4 5">
    <name type="scientific">Phycomyces blakesleeanus</name>
    <dbReference type="NCBI Taxonomy" id="4837"/>
    <lineage>
        <taxon>Eukaryota</taxon>
        <taxon>Fungi</taxon>
        <taxon>Fungi incertae sedis</taxon>
        <taxon>Mucoromycota</taxon>
        <taxon>Mucoromycotina</taxon>
        <taxon>Mucoromycetes</taxon>
        <taxon>Mucorales</taxon>
        <taxon>Phycomycetaceae</taxon>
        <taxon>Phycomyces</taxon>
    </lineage>
</organism>